<dbReference type="PANTHER" id="PTHR40277">
    <property type="entry name" value="BLL5419 PROTEIN"/>
    <property type="match status" value="1"/>
</dbReference>
<feature type="transmembrane region" description="Helical" evidence="6">
    <location>
        <begin position="33"/>
        <end position="54"/>
    </location>
</feature>
<dbReference type="EMBL" id="AKGD01000001">
    <property type="protein sequence ID" value="EIT71460.1"/>
    <property type="molecule type" value="Genomic_DNA"/>
</dbReference>
<feature type="transmembrane region" description="Helical" evidence="6">
    <location>
        <begin position="221"/>
        <end position="245"/>
    </location>
</feature>
<sequence>MKAALRLLASLAALALVFAFVDARQVLDALRTLPASLIALALLLTAVQIALAAWRWRLTASKLGLRLPYALAFTECYAASAINQLLPGGVLGDVARAWRHANRVETRGAAIRAVVFERGMGQLALVLATAFAWTLQPRWASSRLALAVGALVLIVAVLVYALRRYARRWPWLRDTAADLRRAWWPARVLALQLAISWLLLASIVLLFLLAARAAGAQAPAIVLAPLLLNALLAMALPFGFAGWGLRESAAALSWSIAGLDAAQGVAASISYGVLTLIGSLPGLLALLRLRSAAR</sequence>
<dbReference type="InterPro" id="IPR022791">
    <property type="entry name" value="L-PG_synthase/AglD"/>
</dbReference>
<evidence type="ECO:0000256" key="2">
    <source>
        <dbReference type="ARBA" id="ARBA00022475"/>
    </source>
</evidence>
<evidence type="ECO:0000256" key="3">
    <source>
        <dbReference type="ARBA" id="ARBA00022692"/>
    </source>
</evidence>
<dbReference type="OrthoDB" id="9126302at2"/>
<feature type="transmembrane region" description="Helical" evidence="6">
    <location>
        <begin position="182"/>
        <end position="209"/>
    </location>
</feature>
<keyword evidence="3 6" id="KW-0812">Transmembrane</keyword>
<evidence type="ECO:0000313" key="8">
    <source>
        <dbReference type="Proteomes" id="UP000003704"/>
    </source>
</evidence>
<comment type="caution">
    <text evidence="7">The sequence shown here is derived from an EMBL/GenBank/DDBJ whole genome shotgun (WGS) entry which is preliminary data.</text>
</comment>
<dbReference type="NCBIfam" id="TIGR00374">
    <property type="entry name" value="flippase-like domain"/>
    <property type="match status" value="1"/>
</dbReference>
<comment type="subcellular location">
    <subcellularLocation>
        <location evidence="1">Cell membrane</location>
        <topology evidence="1">Multi-pass membrane protein</topology>
    </subcellularLocation>
</comment>
<accession>I8TC47</accession>
<dbReference type="GO" id="GO:0005886">
    <property type="term" value="C:plasma membrane"/>
    <property type="evidence" value="ECO:0007669"/>
    <property type="project" value="UniProtKB-SubCell"/>
</dbReference>
<feature type="transmembrane region" description="Helical" evidence="6">
    <location>
        <begin position="265"/>
        <end position="287"/>
    </location>
</feature>
<keyword evidence="8" id="KW-1185">Reference proteome</keyword>
<name>I8TC47_9GAMM</name>
<evidence type="ECO:0000256" key="5">
    <source>
        <dbReference type="ARBA" id="ARBA00023136"/>
    </source>
</evidence>
<evidence type="ECO:0000256" key="6">
    <source>
        <dbReference type="SAM" id="Phobius"/>
    </source>
</evidence>
<evidence type="ECO:0000256" key="1">
    <source>
        <dbReference type="ARBA" id="ARBA00004651"/>
    </source>
</evidence>
<evidence type="ECO:0000256" key="4">
    <source>
        <dbReference type="ARBA" id="ARBA00022989"/>
    </source>
</evidence>
<dbReference type="Pfam" id="PF03706">
    <property type="entry name" value="LPG_synthase_TM"/>
    <property type="match status" value="1"/>
</dbReference>
<keyword evidence="4 6" id="KW-1133">Transmembrane helix</keyword>
<evidence type="ECO:0008006" key="9">
    <source>
        <dbReference type="Google" id="ProtNLM"/>
    </source>
</evidence>
<organism evidence="7 8">
    <name type="scientific">Hydrocarboniphaga effusa AP103</name>
    <dbReference type="NCBI Taxonomy" id="1172194"/>
    <lineage>
        <taxon>Bacteria</taxon>
        <taxon>Pseudomonadati</taxon>
        <taxon>Pseudomonadota</taxon>
        <taxon>Gammaproteobacteria</taxon>
        <taxon>Nevskiales</taxon>
        <taxon>Nevskiaceae</taxon>
        <taxon>Hydrocarboniphaga</taxon>
    </lineage>
</organism>
<dbReference type="Proteomes" id="UP000003704">
    <property type="component" value="Unassembled WGS sequence"/>
</dbReference>
<reference evidence="7 8" key="1">
    <citation type="journal article" date="2012" name="J. Bacteriol.">
        <title>Genome Sequence of n-Alkane-Degrading Hydrocarboniphaga effusa Strain AP103T (ATCC BAA-332T).</title>
        <authorList>
            <person name="Chang H.K."/>
            <person name="Zylstra G.J."/>
            <person name="Chae J.C."/>
        </authorList>
    </citation>
    <scope>NUCLEOTIDE SEQUENCE [LARGE SCALE GENOMIC DNA]</scope>
    <source>
        <strain evidence="7 8">AP103</strain>
    </source>
</reference>
<keyword evidence="2" id="KW-1003">Cell membrane</keyword>
<dbReference type="AlphaFoldDB" id="I8TC47"/>
<dbReference type="STRING" id="1172194.WQQ_15970"/>
<feature type="transmembrane region" description="Helical" evidence="6">
    <location>
        <begin position="144"/>
        <end position="162"/>
    </location>
</feature>
<protein>
    <recommendedName>
        <fullName evidence="9">Flippase-like domain-containing protein</fullName>
    </recommendedName>
</protein>
<dbReference type="PANTHER" id="PTHR40277:SF1">
    <property type="entry name" value="BLL5419 PROTEIN"/>
    <property type="match status" value="1"/>
</dbReference>
<keyword evidence="5 6" id="KW-0472">Membrane</keyword>
<gene>
    <name evidence="7" type="ORF">WQQ_15970</name>
</gene>
<proteinExistence type="predicted"/>
<evidence type="ECO:0000313" key="7">
    <source>
        <dbReference type="EMBL" id="EIT71460.1"/>
    </source>
</evidence>
<dbReference type="RefSeq" id="WP_007184546.1">
    <property type="nucleotide sequence ID" value="NZ_AKGD01000001.1"/>
</dbReference>